<dbReference type="Gene3D" id="1.10.10.60">
    <property type="entry name" value="Homeodomain-like"/>
    <property type="match status" value="1"/>
</dbReference>
<dbReference type="PROSITE" id="PS50977">
    <property type="entry name" value="HTH_TETR_2"/>
    <property type="match status" value="1"/>
</dbReference>
<feature type="DNA-binding region" description="H-T-H motif" evidence="2">
    <location>
        <begin position="38"/>
        <end position="57"/>
    </location>
</feature>
<dbReference type="AlphaFoldDB" id="A0A1T4YV98"/>
<dbReference type="GO" id="GO:0003677">
    <property type="term" value="F:DNA binding"/>
    <property type="evidence" value="ECO:0007669"/>
    <property type="project" value="UniProtKB-UniRule"/>
</dbReference>
<protein>
    <submittedName>
        <fullName evidence="4">Transcriptional regulator, TetR family</fullName>
    </submittedName>
</protein>
<dbReference type="PANTHER" id="PTHR43479:SF7">
    <property type="entry name" value="TETR-FAMILY TRANSCRIPTIONAL REGULATOR"/>
    <property type="match status" value="1"/>
</dbReference>
<dbReference type="Gene3D" id="1.10.357.10">
    <property type="entry name" value="Tetracycline Repressor, domain 2"/>
    <property type="match status" value="1"/>
</dbReference>
<gene>
    <name evidence="4" type="ORF">SAMN04244570_3672</name>
</gene>
<dbReference type="InterPro" id="IPR001647">
    <property type="entry name" value="HTH_TetR"/>
</dbReference>
<reference evidence="5" key="1">
    <citation type="submission" date="2017-02" db="EMBL/GenBank/DDBJ databases">
        <authorList>
            <person name="Varghese N."/>
            <person name="Submissions S."/>
        </authorList>
    </citation>
    <scope>NUCLEOTIDE SEQUENCE [LARGE SCALE GENOMIC DNA]</scope>
    <source>
        <strain evidence="5">DSM 23966</strain>
    </source>
</reference>
<evidence type="ECO:0000313" key="4">
    <source>
        <dbReference type="EMBL" id="SKB05508.1"/>
    </source>
</evidence>
<dbReference type="PRINTS" id="PR00455">
    <property type="entry name" value="HTHTETR"/>
</dbReference>
<dbReference type="SUPFAM" id="SSF46689">
    <property type="entry name" value="Homeodomain-like"/>
    <property type="match status" value="1"/>
</dbReference>
<organism evidence="4 5">
    <name type="scientific">Sporosarcina newyorkensis</name>
    <dbReference type="NCBI Taxonomy" id="759851"/>
    <lineage>
        <taxon>Bacteria</taxon>
        <taxon>Bacillati</taxon>
        <taxon>Bacillota</taxon>
        <taxon>Bacilli</taxon>
        <taxon>Bacillales</taxon>
        <taxon>Caryophanaceae</taxon>
        <taxon>Sporosarcina</taxon>
    </lineage>
</organism>
<evidence type="ECO:0000256" key="2">
    <source>
        <dbReference type="PROSITE-ProRule" id="PRU00335"/>
    </source>
</evidence>
<dbReference type="Pfam" id="PF00440">
    <property type="entry name" value="TetR_N"/>
    <property type="match status" value="1"/>
</dbReference>
<dbReference type="EMBL" id="FUYJ01000009">
    <property type="protein sequence ID" value="SKB05508.1"/>
    <property type="molecule type" value="Genomic_DNA"/>
</dbReference>
<evidence type="ECO:0000256" key="1">
    <source>
        <dbReference type="ARBA" id="ARBA00023125"/>
    </source>
</evidence>
<keyword evidence="1 2" id="KW-0238">DNA-binding</keyword>
<keyword evidence="5" id="KW-1185">Reference proteome</keyword>
<dbReference type="RefSeq" id="WP_078818599.1">
    <property type="nucleotide sequence ID" value="NZ_FUYJ01000009.1"/>
</dbReference>
<evidence type="ECO:0000313" key="5">
    <source>
        <dbReference type="Proteomes" id="UP000190042"/>
    </source>
</evidence>
<proteinExistence type="predicted"/>
<name>A0A1T4YV98_9BACL</name>
<dbReference type="InterPro" id="IPR009057">
    <property type="entry name" value="Homeodomain-like_sf"/>
</dbReference>
<feature type="domain" description="HTH tetR-type" evidence="3">
    <location>
        <begin position="15"/>
        <end position="75"/>
    </location>
</feature>
<accession>A0A1T4YV98</accession>
<dbReference type="InterPro" id="IPR036271">
    <property type="entry name" value="Tet_transcr_reg_TetR-rel_C_sf"/>
</dbReference>
<dbReference type="InterPro" id="IPR050624">
    <property type="entry name" value="HTH-type_Tx_Regulator"/>
</dbReference>
<evidence type="ECO:0000259" key="3">
    <source>
        <dbReference type="PROSITE" id="PS50977"/>
    </source>
</evidence>
<dbReference type="Proteomes" id="UP000190042">
    <property type="component" value="Unassembled WGS sequence"/>
</dbReference>
<dbReference type="PANTHER" id="PTHR43479">
    <property type="entry name" value="ACREF/ENVCD OPERON REPRESSOR-RELATED"/>
    <property type="match status" value="1"/>
</dbReference>
<dbReference type="SUPFAM" id="SSF48498">
    <property type="entry name" value="Tetracyclin repressor-like, C-terminal domain"/>
    <property type="match status" value="1"/>
</dbReference>
<sequence>MTREEITDGRNLRSIATKKRLLEASKELFYENGFEKTTITQIIKRAGTGYGTAYVYFKGKDEILTSLIEDVMQEFLDMANTPFAPATKQEAKTLIHKQVLLFLNMANENHQIMKVFSEAIGLSSTVDSKWNEIRETNIHYITRDITYSQSQGLARTDLQANLVARFWFFANENYQWEVVHKKNTASIEKIAKTLTDMYVDGLYIM</sequence>